<protein>
    <submittedName>
        <fullName evidence="1">Uncharacterized protein</fullName>
    </submittedName>
</protein>
<sequence>MIVLFFILFTYSTANQVYFQGTELLSDVNYTQGFSVIPACISSPSCVKAPRVRLYNPFSTAPNKSASWIMAQWDSHSNISADGIFVNDGRSQGMQWSTEDKRFIIFQDGRLQLSVNGFHEYGGKYKARDAPWVHLLLQQDIGIAGGAVPLDQINELRWNVDVQLLYMDQHIQPGYNRNLHTGMFPLYMTIQNLVKGDPEYGKYFWLGLPLYDDRVPMSPLYINGDQGTGSLIYSPAFSNFANISVHSKSIVHVTGDMMPFARLGLQEAIKRGFLKSTDLSKYYVGGMNIGWEVTGLNNGTIEIGSFSLKQYTAQNPKSYEFNSDGDTEGWKRVTDLNQFTNGPLNGKWILSPVGNDPQLLSPVIMIDTAVVKKIIIKMSNDHLPDDSFQLFWSTDATGPFNENNSIWIQVINDGGWREYILDFSNNSKWINIVRRLRIDPVRKGDGAGFGIDYIRFAAN</sequence>
<dbReference type="EMBL" id="CAJOAY010001523">
    <property type="protein sequence ID" value="CAF3854056.1"/>
    <property type="molecule type" value="Genomic_DNA"/>
</dbReference>
<dbReference type="Proteomes" id="UP000663881">
    <property type="component" value="Unassembled WGS sequence"/>
</dbReference>
<dbReference type="AlphaFoldDB" id="A0A815NHP4"/>
<gene>
    <name evidence="2" type="ORF">OKA104_LOCUS21663</name>
    <name evidence="1" type="ORF">VCS650_LOCUS38226</name>
</gene>
<evidence type="ECO:0000313" key="1">
    <source>
        <dbReference type="EMBL" id="CAF1429712.1"/>
    </source>
</evidence>
<dbReference type="OrthoDB" id="9973834at2759"/>
<evidence type="ECO:0000313" key="2">
    <source>
        <dbReference type="EMBL" id="CAF3854056.1"/>
    </source>
</evidence>
<accession>A0A815NHP4</accession>
<proteinExistence type="predicted"/>
<organism evidence="1 3">
    <name type="scientific">Adineta steineri</name>
    <dbReference type="NCBI Taxonomy" id="433720"/>
    <lineage>
        <taxon>Eukaryota</taxon>
        <taxon>Metazoa</taxon>
        <taxon>Spiralia</taxon>
        <taxon>Gnathifera</taxon>
        <taxon>Rotifera</taxon>
        <taxon>Eurotatoria</taxon>
        <taxon>Bdelloidea</taxon>
        <taxon>Adinetida</taxon>
        <taxon>Adinetidae</taxon>
        <taxon>Adineta</taxon>
    </lineage>
</organism>
<dbReference type="EMBL" id="CAJNON010001115">
    <property type="protein sequence ID" value="CAF1429712.1"/>
    <property type="molecule type" value="Genomic_DNA"/>
</dbReference>
<dbReference type="Proteomes" id="UP000663891">
    <property type="component" value="Unassembled WGS sequence"/>
</dbReference>
<evidence type="ECO:0000313" key="3">
    <source>
        <dbReference type="Proteomes" id="UP000663891"/>
    </source>
</evidence>
<reference evidence="1" key="1">
    <citation type="submission" date="2021-02" db="EMBL/GenBank/DDBJ databases">
        <authorList>
            <person name="Nowell W R."/>
        </authorList>
    </citation>
    <scope>NUCLEOTIDE SEQUENCE</scope>
</reference>
<name>A0A815NHP4_9BILA</name>
<comment type="caution">
    <text evidence="1">The sequence shown here is derived from an EMBL/GenBank/DDBJ whole genome shotgun (WGS) entry which is preliminary data.</text>
</comment>